<dbReference type="SUPFAM" id="SSF53822">
    <property type="entry name" value="Periplasmic binding protein-like I"/>
    <property type="match status" value="1"/>
</dbReference>
<gene>
    <name evidence="5" type="ORF">GCM10011492_10480</name>
</gene>
<sequence length="335" mass="35876">MTVNASAKSSPSIRDVAKLARVSHQTVSRVLNDHPYIRPATRERVLAAMAELNYRPNRAARTLATSRSHTIGVLLTASASHYGPASTIAAVEEAARDRGYSVVLASPGRVEVAEFSDALDHLIREGVDGIIAVAPQIRAAAAVAKLHNPVPVVMIQCDSGDPRLSVDNRVGGKLAAEHLWRLGHRRLAHVSGPGDWSEATARRHGFEEALADVGSGPVAIAEGDWSAESGYRAFEHLRDSGCTAVFCANDQMALGLIHAAHDDGRRVPRDLSIIGFDDTPEAAHYLPPLTTIRQDFHMVGRRAVDSLLSALDGTPKHGRSIHPKLVVRDSTSAPA</sequence>
<protein>
    <submittedName>
        <fullName evidence="5">LacI family transcriptional regulator</fullName>
    </submittedName>
</protein>
<dbReference type="PROSITE" id="PS50932">
    <property type="entry name" value="HTH_LACI_2"/>
    <property type="match status" value="1"/>
</dbReference>
<dbReference type="InterPro" id="IPR028082">
    <property type="entry name" value="Peripla_BP_I"/>
</dbReference>
<dbReference type="Pfam" id="PF00356">
    <property type="entry name" value="LacI"/>
    <property type="match status" value="1"/>
</dbReference>
<dbReference type="SMART" id="SM00354">
    <property type="entry name" value="HTH_LACI"/>
    <property type="match status" value="1"/>
</dbReference>
<accession>A0A916SYT7</accession>
<organism evidence="5 6">
    <name type="scientific">Flexivirga endophytica</name>
    <dbReference type="NCBI Taxonomy" id="1849103"/>
    <lineage>
        <taxon>Bacteria</taxon>
        <taxon>Bacillati</taxon>
        <taxon>Actinomycetota</taxon>
        <taxon>Actinomycetes</taxon>
        <taxon>Micrococcales</taxon>
        <taxon>Dermacoccaceae</taxon>
        <taxon>Flexivirga</taxon>
    </lineage>
</organism>
<evidence type="ECO:0000256" key="3">
    <source>
        <dbReference type="ARBA" id="ARBA00023163"/>
    </source>
</evidence>
<dbReference type="Gene3D" id="3.40.50.2300">
    <property type="match status" value="2"/>
</dbReference>
<dbReference type="PANTHER" id="PTHR30146:SF109">
    <property type="entry name" value="HTH-TYPE TRANSCRIPTIONAL REGULATOR GALS"/>
    <property type="match status" value="1"/>
</dbReference>
<proteinExistence type="predicted"/>
<dbReference type="PROSITE" id="PS00356">
    <property type="entry name" value="HTH_LACI_1"/>
    <property type="match status" value="1"/>
</dbReference>
<dbReference type="GO" id="GO:0003700">
    <property type="term" value="F:DNA-binding transcription factor activity"/>
    <property type="evidence" value="ECO:0007669"/>
    <property type="project" value="TreeGrafter"/>
</dbReference>
<dbReference type="InterPro" id="IPR010982">
    <property type="entry name" value="Lambda_DNA-bd_dom_sf"/>
</dbReference>
<dbReference type="PANTHER" id="PTHR30146">
    <property type="entry name" value="LACI-RELATED TRANSCRIPTIONAL REPRESSOR"/>
    <property type="match status" value="1"/>
</dbReference>
<dbReference type="RefSeq" id="WP_188835953.1">
    <property type="nucleotide sequence ID" value="NZ_BMHI01000002.1"/>
</dbReference>
<comment type="caution">
    <text evidence="5">The sequence shown here is derived from an EMBL/GenBank/DDBJ whole genome shotgun (WGS) entry which is preliminary data.</text>
</comment>
<dbReference type="GO" id="GO:0000976">
    <property type="term" value="F:transcription cis-regulatory region binding"/>
    <property type="evidence" value="ECO:0007669"/>
    <property type="project" value="TreeGrafter"/>
</dbReference>
<evidence type="ECO:0000259" key="4">
    <source>
        <dbReference type="PROSITE" id="PS50932"/>
    </source>
</evidence>
<dbReference type="Proteomes" id="UP000636793">
    <property type="component" value="Unassembled WGS sequence"/>
</dbReference>
<feature type="domain" description="HTH lacI-type" evidence="4">
    <location>
        <begin position="11"/>
        <end position="65"/>
    </location>
</feature>
<dbReference type="EMBL" id="BMHI01000002">
    <property type="protein sequence ID" value="GGB22579.1"/>
    <property type="molecule type" value="Genomic_DNA"/>
</dbReference>
<reference evidence="5" key="2">
    <citation type="submission" date="2020-09" db="EMBL/GenBank/DDBJ databases">
        <authorList>
            <person name="Sun Q."/>
            <person name="Zhou Y."/>
        </authorList>
    </citation>
    <scope>NUCLEOTIDE SEQUENCE</scope>
    <source>
        <strain evidence="5">CGMCC 1.15085</strain>
    </source>
</reference>
<dbReference type="SUPFAM" id="SSF47413">
    <property type="entry name" value="lambda repressor-like DNA-binding domains"/>
    <property type="match status" value="1"/>
</dbReference>
<dbReference type="Pfam" id="PF13377">
    <property type="entry name" value="Peripla_BP_3"/>
    <property type="match status" value="1"/>
</dbReference>
<dbReference type="InterPro" id="IPR046335">
    <property type="entry name" value="LacI/GalR-like_sensor"/>
</dbReference>
<dbReference type="CDD" id="cd01574">
    <property type="entry name" value="PBP1_LacI"/>
    <property type="match status" value="1"/>
</dbReference>
<dbReference type="AlphaFoldDB" id="A0A916SYT7"/>
<evidence type="ECO:0000313" key="5">
    <source>
        <dbReference type="EMBL" id="GGB22579.1"/>
    </source>
</evidence>
<keyword evidence="3" id="KW-0804">Transcription</keyword>
<name>A0A916SYT7_9MICO</name>
<dbReference type="CDD" id="cd01392">
    <property type="entry name" value="HTH_LacI"/>
    <property type="match status" value="1"/>
</dbReference>
<evidence type="ECO:0000256" key="1">
    <source>
        <dbReference type="ARBA" id="ARBA00023015"/>
    </source>
</evidence>
<dbReference type="InterPro" id="IPR000843">
    <property type="entry name" value="HTH_LacI"/>
</dbReference>
<evidence type="ECO:0000313" key="6">
    <source>
        <dbReference type="Proteomes" id="UP000636793"/>
    </source>
</evidence>
<dbReference type="Gene3D" id="1.10.260.40">
    <property type="entry name" value="lambda repressor-like DNA-binding domains"/>
    <property type="match status" value="1"/>
</dbReference>
<keyword evidence="1" id="KW-0805">Transcription regulation</keyword>
<reference evidence="5" key="1">
    <citation type="journal article" date="2014" name="Int. J. Syst. Evol. Microbiol.">
        <title>Complete genome sequence of Corynebacterium casei LMG S-19264T (=DSM 44701T), isolated from a smear-ripened cheese.</title>
        <authorList>
            <consortium name="US DOE Joint Genome Institute (JGI-PGF)"/>
            <person name="Walter F."/>
            <person name="Albersmeier A."/>
            <person name="Kalinowski J."/>
            <person name="Ruckert C."/>
        </authorList>
    </citation>
    <scope>NUCLEOTIDE SEQUENCE</scope>
    <source>
        <strain evidence="5">CGMCC 1.15085</strain>
    </source>
</reference>
<keyword evidence="2" id="KW-0238">DNA-binding</keyword>
<evidence type="ECO:0000256" key="2">
    <source>
        <dbReference type="ARBA" id="ARBA00023125"/>
    </source>
</evidence>
<keyword evidence="6" id="KW-1185">Reference proteome</keyword>